<sequence>MSMKFVLSIIANPSKTPIDSALIDEFRNALGPYVRVGSSAKELAPAEAYDIALTEHPRPDFLPRIEAVAIRARIDANVIPVENRRKKLLIADMDSTIIQQECIDELAEYAGKRKEISDITERAMRGELDFEGALNERVAMLAGLPESVLEETFEKRLTLTPGARTLVETMNANGAVTALVSGGFTYFTSRIARRAGFQHQQANELLIENGKLTGKVQMPILGRAAKQEALETIAADNGVALSETMGVGDGANDLSMLSRSGLGVAFHAKPAVAQSAETRIHYADLTSLLYLQGYSKSEFTA</sequence>
<dbReference type="RefSeq" id="WP_379882653.1">
    <property type="nucleotide sequence ID" value="NZ_JBHPON010000002.1"/>
</dbReference>
<gene>
    <name evidence="14" type="primary">serB</name>
    <name evidence="14" type="ORF">ACFMB1_11230</name>
</gene>
<keyword evidence="10" id="KW-0718">Serine biosynthesis</keyword>
<evidence type="ECO:0000313" key="14">
    <source>
        <dbReference type="EMBL" id="MFC6036119.1"/>
    </source>
</evidence>
<keyword evidence="8 14" id="KW-0378">Hydrolase</keyword>
<comment type="similarity">
    <text evidence="3">Belongs to the HAD-like hydrolase superfamily. SerB family.</text>
</comment>
<evidence type="ECO:0000256" key="5">
    <source>
        <dbReference type="ARBA" id="ARBA00015196"/>
    </source>
</evidence>
<dbReference type="CDD" id="cd07500">
    <property type="entry name" value="HAD_PSP"/>
    <property type="match status" value="1"/>
</dbReference>
<dbReference type="Gene3D" id="3.40.50.1000">
    <property type="entry name" value="HAD superfamily/HAD-like"/>
    <property type="match status" value="1"/>
</dbReference>
<evidence type="ECO:0000256" key="4">
    <source>
        <dbReference type="ARBA" id="ARBA00012640"/>
    </source>
</evidence>
<reference evidence="14 15" key="1">
    <citation type="submission" date="2024-09" db="EMBL/GenBank/DDBJ databases">
        <authorList>
            <person name="Zhang Z.-H."/>
        </authorList>
    </citation>
    <scope>NUCLEOTIDE SEQUENCE [LARGE SCALE GENOMIC DNA]</scope>
    <source>
        <strain evidence="14 15">HHTR114</strain>
    </source>
</reference>
<organism evidence="14 15">
    <name type="scientific">Hyphococcus aureus</name>
    <dbReference type="NCBI Taxonomy" id="2666033"/>
    <lineage>
        <taxon>Bacteria</taxon>
        <taxon>Pseudomonadati</taxon>
        <taxon>Pseudomonadota</taxon>
        <taxon>Alphaproteobacteria</taxon>
        <taxon>Parvularculales</taxon>
        <taxon>Parvularculaceae</taxon>
        <taxon>Hyphococcus</taxon>
    </lineage>
</organism>
<keyword evidence="7" id="KW-0479">Metal-binding</keyword>
<dbReference type="SFLD" id="SFLDS00003">
    <property type="entry name" value="Haloacid_Dehalogenase"/>
    <property type="match status" value="1"/>
</dbReference>
<dbReference type="SFLD" id="SFLDF00029">
    <property type="entry name" value="phosphoserine_phosphatase"/>
    <property type="match status" value="1"/>
</dbReference>
<evidence type="ECO:0000256" key="9">
    <source>
        <dbReference type="ARBA" id="ARBA00022842"/>
    </source>
</evidence>
<comment type="pathway">
    <text evidence="2">Amino-acid biosynthesis; L-serine biosynthesis; L-serine from 3-phospho-D-glycerate: step 3/3.</text>
</comment>
<comment type="catalytic activity">
    <reaction evidence="12">
        <text>O-phospho-L-serine + H2O = L-serine + phosphate</text>
        <dbReference type="Rhea" id="RHEA:21208"/>
        <dbReference type="ChEBI" id="CHEBI:15377"/>
        <dbReference type="ChEBI" id="CHEBI:33384"/>
        <dbReference type="ChEBI" id="CHEBI:43474"/>
        <dbReference type="ChEBI" id="CHEBI:57524"/>
        <dbReference type="EC" id="3.1.3.3"/>
    </reaction>
</comment>
<keyword evidence="9" id="KW-0460">Magnesium</keyword>
<dbReference type="InterPro" id="IPR036412">
    <property type="entry name" value="HAD-like_sf"/>
</dbReference>
<evidence type="ECO:0000313" key="15">
    <source>
        <dbReference type="Proteomes" id="UP001596116"/>
    </source>
</evidence>
<dbReference type="Pfam" id="PF12710">
    <property type="entry name" value="HAD"/>
    <property type="match status" value="1"/>
</dbReference>
<dbReference type="InterPro" id="IPR023214">
    <property type="entry name" value="HAD_sf"/>
</dbReference>
<protein>
    <recommendedName>
        <fullName evidence="5">Phosphoserine phosphatase</fullName>
        <ecNumber evidence="4">3.1.3.3</ecNumber>
    </recommendedName>
    <alternativeName>
        <fullName evidence="11">O-phosphoserine phosphohydrolase</fullName>
    </alternativeName>
</protein>
<dbReference type="SFLD" id="SFLDG01136">
    <property type="entry name" value="C1.6:_Phosphoserine_Phosphatas"/>
    <property type="match status" value="1"/>
</dbReference>
<evidence type="ECO:0000256" key="13">
    <source>
        <dbReference type="ARBA" id="ARBA00048523"/>
    </source>
</evidence>
<proteinExistence type="inferred from homology"/>
<evidence type="ECO:0000256" key="12">
    <source>
        <dbReference type="ARBA" id="ARBA00048138"/>
    </source>
</evidence>
<evidence type="ECO:0000256" key="11">
    <source>
        <dbReference type="ARBA" id="ARBA00031693"/>
    </source>
</evidence>
<name>A0ABW1KVZ7_9PROT</name>
<keyword evidence="6" id="KW-0028">Amino-acid biosynthesis</keyword>
<dbReference type="GO" id="GO:0016787">
    <property type="term" value="F:hydrolase activity"/>
    <property type="evidence" value="ECO:0007669"/>
    <property type="project" value="UniProtKB-KW"/>
</dbReference>
<dbReference type="Proteomes" id="UP001596116">
    <property type="component" value="Unassembled WGS sequence"/>
</dbReference>
<comment type="caution">
    <text evidence="14">The sequence shown here is derived from an EMBL/GenBank/DDBJ whole genome shotgun (WGS) entry which is preliminary data.</text>
</comment>
<accession>A0ABW1KVZ7</accession>
<dbReference type="NCBIfam" id="TIGR01488">
    <property type="entry name" value="HAD-SF-IB"/>
    <property type="match status" value="1"/>
</dbReference>
<dbReference type="InterPro" id="IPR050582">
    <property type="entry name" value="HAD-like_SerB"/>
</dbReference>
<dbReference type="PANTHER" id="PTHR43344:SF2">
    <property type="entry name" value="PHOSPHOSERINE PHOSPHATASE"/>
    <property type="match status" value="1"/>
</dbReference>
<dbReference type="EC" id="3.1.3.3" evidence="4"/>
<comment type="cofactor">
    <cofactor evidence="1">
        <name>Mg(2+)</name>
        <dbReference type="ChEBI" id="CHEBI:18420"/>
    </cofactor>
</comment>
<dbReference type="SUPFAM" id="SSF56784">
    <property type="entry name" value="HAD-like"/>
    <property type="match status" value="1"/>
</dbReference>
<dbReference type="InterPro" id="IPR004469">
    <property type="entry name" value="PSP"/>
</dbReference>
<keyword evidence="15" id="KW-1185">Reference proteome</keyword>
<comment type="catalytic activity">
    <reaction evidence="13">
        <text>O-phospho-D-serine + H2O = D-serine + phosphate</text>
        <dbReference type="Rhea" id="RHEA:24873"/>
        <dbReference type="ChEBI" id="CHEBI:15377"/>
        <dbReference type="ChEBI" id="CHEBI:35247"/>
        <dbReference type="ChEBI" id="CHEBI:43474"/>
        <dbReference type="ChEBI" id="CHEBI:58680"/>
        <dbReference type="EC" id="3.1.3.3"/>
    </reaction>
</comment>
<evidence type="ECO:0000256" key="1">
    <source>
        <dbReference type="ARBA" id="ARBA00001946"/>
    </source>
</evidence>
<evidence type="ECO:0000256" key="2">
    <source>
        <dbReference type="ARBA" id="ARBA00005135"/>
    </source>
</evidence>
<dbReference type="NCBIfam" id="TIGR00338">
    <property type="entry name" value="serB"/>
    <property type="match status" value="1"/>
</dbReference>
<evidence type="ECO:0000256" key="6">
    <source>
        <dbReference type="ARBA" id="ARBA00022605"/>
    </source>
</evidence>
<evidence type="ECO:0000256" key="8">
    <source>
        <dbReference type="ARBA" id="ARBA00022801"/>
    </source>
</evidence>
<evidence type="ECO:0000256" key="3">
    <source>
        <dbReference type="ARBA" id="ARBA00009184"/>
    </source>
</evidence>
<dbReference type="PANTHER" id="PTHR43344">
    <property type="entry name" value="PHOSPHOSERINE PHOSPHATASE"/>
    <property type="match status" value="1"/>
</dbReference>
<dbReference type="EMBL" id="JBHPON010000002">
    <property type="protein sequence ID" value="MFC6036119.1"/>
    <property type="molecule type" value="Genomic_DNA"/>
</dbReference>
<dbReference type="SFLD" id="SFLDG01137">
    <property type="entry name" value="C1.6.1:_Phosphoserine_Phosphat"/>
    <property type="match status" value="1"/>
</dbReference>
<evidence type="ECO:0000256" key="7">
    <source>
        <dbReference type="ARBA" id="ARBA00022723"/>
    </source>
</evidence>
<evidence type="ECO:0000256" key="10">
    <source>
        <dbReference type="ARBA" id="ARBA00023299"/>
    </source>
</evidence>